<feature type="non-terminal residue" evidence="7">
    <location>
        <position position="1"/>
    </location>
</feature>
<keyword evidence="8" id="KW-1185">Reference proteome</keyword>
<dbReference type="PANTHER" id="PTHR23226">
    <property type="entry name" value="ZINC FINGER AND SCAN DOMAIN-CONTAINING"/>
    <property type="match status" value="1"/>
</dbReference>
<dbReference type="Pfam" id="PF25206">
    <property type="entry name" value="DUF7836"/>
    <property type="match status" value="1"/>
</dbReference>
<name>A0A7K8ZVI3_9PASS</name>
<comment type="caution">
    <text evidence="7">The sequence shown here is derived from an EMBL/GenBank/DDBJ whole genome shotgun (WGS) entry which is preliminary data.</text>
</comment>
<evidence type="ECO:0000313" key="8">
    <source>
        <dbReference type="Proteomes" id="UP000591535"/>
    </source>
</evidence>
<keyword evidence="1" id="KW-0479">Metal-binding</keyword>
<feature type="non-terminal residue" evidence="7">
    <location>
        <position position="56"/>
    </location>
</feature>
<gene>
    <name evidence="7" type="primary">Znf774</name>
    <name evidence="7" type="ORF">GRAVAR_R15530</name>
</gene>
<dbReference type="PROSITE" id="PS00028">
    <property type="entry name" value="ZINC_FINGER_C2H2_1"/>
    <property type="match status" value="1"/>
</dbReference>
<dbReference type="EMBL" id="VWZG01005754">
    <property type="protein sequence ID" value="NXG18789.1"/>
    <property type="molecule type" value="Genomic_DNA"/>
</dbReference>
<dbReference type="SUPFAM" id="SSF57667">
    <property type="entry name" value="beta-beta-alpha zinc fingers"/>
    <property type="match status" value="2"/>
</dbReference>
<feature type="domain" description="C2H2-type" evidence="6">
    <location>
        <begin position="27"/>
        <end position="54"/>
    </location>
</feature>
<dbReference type="InterPro" id="IPR013087">
    <property type="entry name" value="Znf_C2H2_type"/>
</dbReference>
<sequence>TTEKPCKCPECGKTFQRSSHLMEHRPFHCPDCRKTSNYSSYLITHQHIHTWERSYK</sequence>
<organism evidence="7 8">
    <name type="scientific">Grallaria varia</name>
    <name type="common">variegated antpitta</name>
    <dbReference type="NCBI Taxonomy" id="117165"/>
    <lineage>
        <taxon>Eukaryota</taxon>
        <taxon>Metazoa</taxon>
        <taxon>Chordata</taxon>
        <taxon>Craniata</taxon>
        <taxon>Vertebrata</taxon>
        <taxon>Euteleostomi</taxon>
        <taxon>Archelosauria</taxon>
        <taxon>Archosauria</taxon>
        <taxon>Dinosauria</taxon>
        <taxon>Saurischia</taxon>
        <taxon>Theropoda</taxon>
        <taxon>Coelurosauria</taxon>
        <taxon>Aves</taxon>
        <taxon>Neognathae</taxon>
        <taxon>Neoaves</taxon>
        <taxon>Telluraves</taxon>
        <taxon>Australaves</taxon>
        <taxon>Passeriformes</taxon>
        <taxon>Formicariidae</taxon>
        <taxon>Grallaria</taxon>
    </lineage>
</organism>
<dbReference type="PANTHER" id="PTHR23226:SF377">
    <property type="entry name" value="ZINC FINGER AND SCAN DOMAIN-CONTAINING PROTEIN 20"/>
    <property type="match status" value="1"/>
</dbReference>
<feature type="domain" description="C2H2-type" evidence="6">
    <location>
        <begin position="6"/>
        <end position="28"/>
    </location>
</feature>
<dbReference type="AlphaFoldDB" id="A0A7K8ZVI3"/>
<dbReference type="PROSITE" id="PS50157">
    <property type="entry name" value="ZINC_FINGER_C2H2_2"/>
    <property type="match status" value="2"/>
</dbReference>
<evidence type="ECO:0000256" key="4">
    <source>
        <dbReference type="ARBA" id="ARBA00022833"/>
    </source>
</evidence>
<accession>A0A7K8ZVI3</accession>
<evidence type="ECO:0000256" key="1">
    <source>
        <dbReference type="ARBA" id="ARBA00022723"/>
    </source>
</evidence>
<dbReference type="InterPro" id="IPR057158">
    <property type="entry name" value="DUF7836"/>
</dbReference>
<evidence type="ECO:0000256" key="3">
    <source>
        <dbReference type="ARBA" id="ARBA00022771"/>
    </source>
</evidence>
<dbReference type="GO" id="GO:0000978">
    <property type="term" value="F:RNA polymerase II cis-regulatory region sequence-specific DNA binding"/>
    <property type="evidence" value="ECO:0007669"/>
    <property type="project" value="TreeGrafter"/>
</dbReference>
<dbReference type="GO" id="GO:0000981">
    <property type="term" value="F:DNA-binding transcription factor activity, RNA polymerase II-specific"/>
    <property type="evidence" value="ECO:0007669"/>
    <property type="project" value="TreeGrafter"/>
</dbReference>
<dbReference type="Proteomes" id="UP000591535">
    <property type="component" value="Unassembled WGS sequence"/>
</dbReference>
<dbReference type="InterPro" id="IPR036236">
    <property type="entry name" value="Znf_C2H2_sf"/>
</dbReference>
<dbReference type="Gene3D" id="3.30.160.60">
    <property type="entry name" value="Classic Zinc Finger"/>
    <property type="match status" value="2"/>
</dbReference>
<keyword evidence="3 5" id="KW-0863">Zinc-finger</keyword>
<evidence type="ECO:0000256" key="2">
    <source>
        <dbReference type="ARBA" id="ARBA00022737"/>
    </source>
</evidence>
<dbReference type="FunFam" id="3.30.160.60:FF:000446">
    <property type="entry name" value="Zinc finger protein"/>
    <property type="match status" value="1"/>
</dbReference>
<keyword evidence="4" id="KW-0862">Zinc</keyword>
<evidence type="ECO:0000259" key="6">
    <source>
        <dbReference type="PROSITE" id="PS50157"/>
    </source>
</evidence>
<dbReference type="GO" id="GO:0008270">
    <property type="term" value="F:zinc ion binding"/>
    <property type="evidence" value="ECO:0007669"/>
    <property type="project" value="UniProtKB-KW"/>
</dbReference>
<evidence type="ECO:0000256" key="5">
    <source>
        <dbReference type="PROSITE-ProRule" id="PRU00042"/>
    </source>
</evidence>
<proteinExistence type="predicted"/>
<protein>
    <submittedName>
        <fullName evidence="7">ZN774 protein</fullName>
    </submittedName>
</protein>
<reference evidence="7 8" key="1">
    <citation type="submission" date="2019-09" db="EMBL/GenBank/DDBJ databases">
        <title>Bird 10,000 Genomes (B10K) Project - Family phase.</title>
        <authorList>
            <person name="Zhang G."/>
        </authorList>
    </citation>
    <scope>NUCLEOTIDE SEQUENCE [LARGE SCALE GENOMIC DNA]</scope>
    <source>
        <strain evidence="7">B10K-DU-001-02</strain>
        <tissue evidence="7">Muscle</tissue>
    </source>
</reference>
<keyword evidence="2" id="KW-0677">Repeat</keyword>
<evidence type="ECO:0000313" key="7">
    <source>
        <dbReference type="EMBL" id="NXG18789.1"/>
    </source>
</evidence>
<dbReference type="FunFam" id="3.30.160.60:FF:000016">
    <property type="entry name" value="zinc finger protein 37 homolog"/>
    <property type="match status" value="1"/>
</dbReference>